<organism evidence="2 3">
    <name type="scientific">Loxodonta africana</name>
    <name type="common">African elephant</name>
    <dbReference type="NCBI Taxonomy" id="9785"/>
    <lineage>
        <taxon>Eukaryota</taxon>
        <taxon>Metazoa</taxon>
        <taxon>Chordata</taxon>
        <taxon>Craniata</taxon>
        <taxon>Vertebrata</taxon>
        <taxon>Euteleostomi</taxon>
        <taxon>Mammalia</taxon>
        <taxon>Eutheria</taxon>
        <taxon>Afrotheria</taxon>
        <taxon>Proboscidea</taxon>
        <taxon>Elephantidae</taxon>
        <taxon>Loxodonta</taxon>
    </lineage>
</organism>
<dbReference type="GO" id="GO:0050853">
    <property type="term" value="P:B cell receptor signaling pathway"/>
    <property type="evidence" value="ECO:0007669"/>
    <property type="project" value="Ensembl"/>
</dbReference>
<keyword evidence="3" id="KW-1185">Reference proteome</keyword>
<dbReference type="OMA" id="FMGSQTY"/>
<dbReference type="GO" id="GO:0045121">
    <property type="term" value="C:membrane raft"/>
    <property type="evidence" value="ECO:0007669"/>
    <property type="project" value="Ensembl"/>
</dbReference>
<gene>
    <name evidence="2" type="primary">LAT2</name>
</gene>
<dbReference type="GO" id="GO:0005886">
    <property type="term" value="C:plasma membrane"/>
    <property type="evidence" value="ECO:0007669"/>
    <property type="project" value="Ensembl"/>
</dbReference>
<dbReference type="InParanoid" id="G3T5W3"/>
<sequence>MSTELELLWTAGVAASLCVRCSRPGMKKPEKIYEQRSLQENQQSFAVTRTYSLARQAWPGSALDSAPDSAQTRKDKLLQFSPGVEGSASPRYQNFSKGSRQESDAAYIDPITVDYYNWEPFQKPLEEEDDSCSYQNVLICRPGSATEPDDSSEDYQNSASIQQWQESRRAVELAWREAPPSPSGSSEPDYVNGVMAAGDT</sequence>
<dbReference type="FunCoup" id="G3T5W3">
    <property type="interactions" value="53"/>
</dbReference>
<protein>
    <submittedName>
        <fullName evidence="2">Linker for activation of T cells family member 2</fullName>
    </submittedName>
</protein>
<dbReference type="Proteomes" id="UP000007646">
    <property type="component" value="Unassembled WGS sequence"/>
</dbReference>
<feature type="region of interest" description="Disordered" evidence="1">
    <location>
        <begin position="143"/>
        <end position="200"/>
    </location>
</feature>
<feature type="region of interest" description="Disordered" evidence="1">
    <location>
        <begin position="81"/>
        <end position="103"/>
    </location>
</feature>
<dbReference type="GO" id="GO:0042113">
    <property type="term" value="P:B cell activation"/>
    <property type="evidence" value="ECO:0007669"/>
    <property type="project" value="Ensembl"/>
</dbReference>
<dbReference type="GeneTree" id="ENSGT00390000006821"/>
<dbReference type="PANTHER" id="PTHR15646:SF5">
    <property type="entry name" value="LINKER FOR ACTIVATION OF T-CELLS FAMILY MEMBER 2"/>
    <property type="match status" value="1"/>
</dbReference>
<dbReference type="HOGENOM" id="CLU_099084_0_0_1"/>
<feature type="compositionally biased region" description="Basic and acidic residues" evidence="1">
    <location>
        <begin position="166"/>
        <end position="175"/>
    </location>
</feature>
<evidence type="ECO:0000313" key="3">
    <source>
        <dbReference type="Proteomes" id="UP000007646"/>
    </source>
</evidence>
<dbReference type="InterPro" id="IPR031428">
    <property type="entry name" value="LAT2"/>
</dbReference>
<dbReference type="PANTHER" id="PTHR15646">
    <property type="entry name" value="LINKER FOR ACTIVATION OF T-CELLS FAMILY MEMBER 2"/>
    <property type="match status" value="1"/>
</dbReference>
<reference evidence="2" key="3">
    <citation type="submission" date="2025-09" db="UniProtKB">
        <authorList>
            <consortium name="Ensembl"/>
        </authorList>
    </citation>
    <scope>IDENTIFICATION</scope>
    <source>
        <strain evidence="2">Isolate ISIS603380</strain>
    </source>
</reference>
<name>G3T5W3_LOXAF</name>
<proteinExistence type="predicted"/>
<reference evidence="2" key="2">
    <citation type="submission" date="2025-08" db="UniProtKB">
        <authorList>
            <consortium name="Ensembl"/>
        </authorList>
    </citation>
    <scope>IDENTIFICATION</scope>
    <source>
        <strain evidence="2">Isolate ISIS603380</strain>
    </source>
</reference>
<dbReference type="GO" id="GO:0042169">
    <property type="term" value="F:SH2 domain binding"/>
    <property type="evidence" value="ECO:0007669"/>
    <property type="project" value="Ensembl"/>
</dbReference>
<evidence type="ECO:0000256" key="1">
    <source>
        <dbReference type="SAM" id="MobiDB-lite"/>
    </source>
</evidence>
<dbReference type="STRING" id="9785.ENSLAFP00000008859"/>
<dbReference type="AlphaFoldDB" id="G3T5W3"/>
<evidence type="ECO:0000313" key="2">
    <source>
        <dbReference type="Ensembl" id="ENSLAFP00000008859.3"/>
    </source>
</evidence>
<dbReference type="Pfam" id="PF15703">
    <property type="entry name" value="LAT2"/>
    <property type="match status" value="1"/>
</dbReference>
<reference evidence="2 3" key="1">
    <citation type="submission" date="2009-06" db="EMBL/GenBank/DDBJ databases">
        <title>The Genome Sequence of Loxodonta africana (African elephant).</title>
        <authorList>
            <person name="Di Palma F."/>
            <person name="Heiman D."/>
            <person name="Young S."/>
            <person name="Johnson J."/>
            <person name="Lander E.S."/>
            <person name="Lindblad-Toh K."/>
        </authorList>
    </citation>
    <scope>NUCLEOTIDE SEQUENCE [LARGE SCALE GENOMIC DNA]</scope>
    <source>
        <strain evidence="2 3">Isolate ISIS603380</strain>
    </source>
</reference>
<dbReference type="Ensembl" id="ENSLAFT00000010581.3">
    <property type="protein sequence ID" value="ENSLAFP00000008859.3"/>
    <property type="gene ID" value="ENSLAFG00000010580.3"/>
</dbReference>
<accession>G3T5W3</accession>
<dbReference type="GO" id="GO:0019722">
    <property type="term" value="P:calcium-mediated signaling"/>
    <property type="evidence" value="ECO:0007669"/>
    <property type="project" value="Ensembl"/>
</dbReference>
<dbReference type="eggNOG" id="ENOG502SH0N">
    <property type="taxonomic scope" value="Eukaryota"/>
</dbReference>
<feature type="compositionally biased region" description="Polar residues" evidence="1">
    <location>
        <begin position="154"/>
        <end position="165"/>
    </location>
</feature>